<proteinExistence type="predicted"/>
<keyword evidence="3" id="KW-1185">Reference proteome</keyword>
<dbReference type="STRING" id="907348.TresaDRAFT_1683"/>
<organism evidence="2 3">
    <name type="scientific">Treponema saccharophilum DSM 2985</name>
    <dbReference type="NCBI Taxonomy" id="907348"/>
    <lineage>
        <taxon>Bacteria</taxon>
        <taxon>Pseudomonadati</taxon>
        <taxon>Spirochaetota</taxon>
        <taxon>Spirochaetia</taxon>
        <taxon>Spirochaetales</taxon>
        <taxon>Treponemataceae</taxon>
        <taxon>Treponema</taxon>
    </lineage>
</organism>
<accession>H7EKM6</accession>
<sequence length="100" mass="10866">MALKLTQQPAKAGTGSIGSQIESIQANTPKAAAEREEKADDTTVVSVRMPKALKTELKVLFARHGMTLSDGIKRGMDCLLYLEKLGDIIVTNTQIIPNKR</sequence>
<dbReference type="SUPFAM" id="SSF47598">
    <property type="entry name" value="Ribbon-helix-helix"/>
    <property type="match status" value="1"/>
</dbReference>
<feature type="compositionally biased region" description="Basic and acidic residues" evidence="1">
    <location>
        <begin position="32"/>
        <end position="41"/>
    </location>
</feature>
<gene>
    <name evidence="2" type="ORF">TresaDRAFT_1683</name>
</gene>
<reference evidence="2 3" key="1">
    <citation type="submission" date="2011-09" db="EMBL/GenBank/DDBJ databases">
        <title>The draft genome of Treponema saccharophilum DSM 2985.</title>
        <authorList>
            <consortium name="US DOE Joint Genome Institute (JGI-PGF)"/>
            <person name="Lucas S."/>
            <person name="Copeland A."/>
            <person name="Lapidus A."/>
            <person name="Glavina del Rio T."/>
            <person name="Dalin E."/>
            <person name="Tice H."/>
            <person name="Bruce D."/>
            <person name="Goodwin L."/>
            <person name="Pitluck S."/>
            <person name="Peters L."/>
            <person name="Kyrpides N."/>
            <person name="Mavromatis K."/>
            <person name="Ivanova N."/>
            <person name="Markowitz V."/>
            <person name="Cheng J.-F."/>
            <person name="Hugenholtz P."/>
            <person name="Woyke T."/>
            <person name="Wu D."/>
            <person name="Gronow S."/>
            <person name="Wellnitz S."/>
            <person name="Brambilla E."/>
            <person name="Klenk H.-P."/>
            <person name="Eisen J.A."/>
        </authorList>
    </citation>
    <scope>NUCLEOTIDE SEQUENCE [LARGE SCALE GENOMIC DNA]</scope>
    <source>
        <strain evidence="2 3">DSM 2985</strain>
    </source>
</reference>
<dbReference type="GO" id="GO:0006355">
    <property type="term" value="P:regulation of DNA-templated transcription"/>
    <property type="evidence" value="ECO:0007669"/>
    <property type="project" value="InterPro"/>
</dbReference>
<name>H7EKM6_9SPIR</name>
<dbReference type="InterPro" id="IPR010985">
    <property type="entry name" value="Ribbon_hlx_hlx"/>
</dbReference>
<dbReference type="RefSeq" id="WP_002704204.1">
    <property type="nucleotide sequence ID" value="NZ_AGRW01000045.1"/>
</dbReference>
<dbReference type="EMBL" id="AGRW01000045">
    <property type="protein sequence ID" value="EIC01931.1"/>
    <property type="molecule type" value="Genomic_DNA"/>
</dbReference>
<protein>
    <submittedName>
        <fullName evidence="2">Uncharacterized protein</fullName>
    </submittedName>
</protein>
<feature type="region of interest" description="Disordered" evidence="1">
    <location>
        <begin position="1"/>
        <end position="43"/>
    </location>
</feature>
<dbReference type="Proteomes" id="UP000003571">
    <property type="component" value="Unassembled WGS sequence"/>
</dbReference>
<feature type="compositionally biased region" description="Polar residues" evidence="1">
    <location>
        <begin position="17"/>
        <end position="28"/>
    </location>
</feature>
<dbReference type="InterPro" id="IPR013321">
    <property type="entry name" value="Arc_rbn_hlx_hlx"/>
</dbReference>
<evidence type="ECO:0000313" key="3">
    <source>
        <dbReference type="Proteomes" id="UP000003571"/>
    </source>
</evidence>
<evidence type="ECO:0000256" key="1">
    <source>
        <dbReference type="SAM" id="MobiDB-lite"/>
    </source>
</evidence>
<dbReference type="PATRIC" id="fig|907348.3.peg.1449"/>
<evidence type="ECO:0000313" key="2">
    <source>
        <dbReference type="EMBL" id="EIC01931.1"/>
    </source>
</evidence>
<dbReference type="Gene3D" id="1.10.1220.10">
    <property type="entry name" value="Met repressor-like"/>
    <property type="match status" value="1"/>
</dbReference>
<dbReference type="AlphaFoldDB" id="H7EKM6"/>
<comment type="caution">
    <text evidence="2">The sequence shown here is derived from an EMBL/GenBank/DDBJ whole genome shotgun (WGS) entry which is preliminary data.</text>
</comment>